<dbReference type="NCBIfam" id="TIGR00607">
    <property type="entry name" value="rad52"/>
    <property type="match status" value="1"/>
</dbReference>
<feature type="compositionally biased region" description="Low complexity" evidence="6">
    <location>
        <begin position="368"/>
        <end position="379"/>
    </location>
</feature>
<organism evidence="7 8">
    <name type="scientific">Aplosporella prunicola CBS 121167</name>
    <dbReference type="NCBI Taxonomy" id="1176127"/>
    <lineage>
        <taxon>Eukaryota</taxon>
        <taxon>Fungi</taxon>
        <taxon>Dikarya</taxon>
        <taxon>Ascomycota</taxon>
        <taxon>Pezizomycotina</taxon>
        <taxon>Dothideomycetes</taxon>
        <taxon>Dothideomycetes incertae sedis</taxon>
        <taxon>Botryosphaeriales</taxon>
        <taxon>Aplosporellaceae</taxon>
        <taxon>Aplosporella</taxon>
    </lineage>
</organism>
<dbReference type="FunFam" id="3.30.390.80:FF:000001">
    <property type="entry name" value="DNA repair protein RAD52 homolog"/>
    <property type="match status" value="1"/>
</dbReference>
<dbReference type="Pfam" id="PF04098">
    <property type="entry name" value="Rad52_Rad22"/>
    <property type="match status" value="1"/>
</dbReference>
<accession>A0A6A6BEP0</accession>
<reference evidence="7" key="1">
    <citation type="journal article" date="2020" name="Stud. Mycol.">
        <title>101 Dothideomycetes genomes: a test case for predicting lifestyles and emergence of pathogens.</title>
        <authorList>
            <person name="Haridas S."/>
            <person name="Albert R."/>
            <person name="Binder M."/>
            <person name="Bloem J."/>
            <person name="Labutti K."/>
            <person name="Salamov A."/>
            <person name="Andreopoulos B."/>
            <person name="Baker S."/>
            <person name="Barry K."/>
            <person name="Bills G."/>
            <person name="Bluhm B."/>
            <person name="Cannon C."/>
            <person name="Castanera R."/>
            <person name="Culley D."/>
            <person name="Daum C."/>
            <person name="Ezra D."/>
            <person name="Gonzalez J."/>
            <person name="Henrissat B."/>
            <person name="Kuo A."/>
            <person name="Liang C."/>
            <person name="Lipzen A."/>
            <person name="Lutzoni F."/>
            <person name="Magnuson J."/>
            <person name="Mondo S."/>
            <person name="Nolan M."/>
            <person name="Ohm R."/>
            <person name="Pangilinan J."/>
            <person name="Park H.-J."/>
            <person name="Ramirez L."/>
            <person name="Alfaro M."/>
            <person name="Sun H."/>
            <person name="Tritt A."/>
            <person name="Yoshinaga Y."/>
            <person name="Zwiers L.-H."/>
            <person name="Turgeon B."/>
            <person name="Goodwin S."/>
            <person name="Spatafora J."/>
            <person name="Crous P."/>
            <person name="Grigoriev I."/>
        </authorList>
    </citation>
    <scope>NUCLEOTIDE SEQUENCE</scope>
    <source>
        <strain evidence="7">CBS 121167</strain>
    </source>
</reference>
<evidence type="ECO:0000313" key="8">
    <source>
        <dbReference type="Proteomes" id="UP000799438"/>
    </source>
</evidence>
<feature type="compositionally biased region" description="Polar residues" evidence="6">
    <location>
        <begin position="355"/>
        <end position="364"/>
    </location>
</feature>
<dbReference type="GO" id="GO:0003697">
    <property type="term" value="F:single-stranded DNA binding"/>
    <property type="evidence" value="ECO:0007669"/>
    <property type="project" value="UniProtKB-ARBA"/>
</dbReference>
<dbReference type="InterPro" id="IPR004585">
    <property type="entry name" value="DNA_recomb/repair_Rad52"/>
</dbReference>
<dbReference type="InterPro" id="IPR042525">
    <property type="entry name" value="Rad52_Rad59_Rad22_sf"/>
</dbReference>
<sequence>MPLPGEQHRGIANPFQEEDEKPRISEWSAKQVATLQSRLNKQLGPEFIASRKGAGGRNVSYLPAEKAINLANDVFGFNGWNSSVRDVTVDFVDVSQSSGRISMGISVVIRVTLKDGAFHEDIGYGSIENCPSKAQAFEKAKKEASTDALKRALRTFGNMLGNCLYDKHYEGKVSKMKVPPPKWDTDSLHRHRDYAVVKTEKSKPSVTPAVPHRTLPAGEQSNLSNATDPDDEFGGNLFDGMDFDRPNVDDDDSAYESMLMETTGAKPNNQPNAAQQLQGPSRAHSLPQLGKGTNVPPQNQQHQPHRPQFNVRGPNAPNGNGAAGPDQQQQPSRPQPHQQAPSTSADLLAQKLQKARSTPPNGADTNGADAAQQQQAPQDAPVGFVTGRAADLLQKATAGRPPGNVAPFNPHAESPSLRRTSGIDHNRSMPVARTAISGSTTNGNGNGTAAAGGKPDFVNPQANANRRIGMPGAAQSPLANRSTYRPPGPAVGAKRAAPLDSGAARPPLSDMSNLQPDGSSTAESVESKRARLNGGS</sequence>
<dbReference type="GO" id="GO:0000730">
    <property type="term" value="P:DNA recombinase assembly"/>
    <property type="evidence" value="ECO:0007669"/>
    <property type="project" value="InterPro"/>
</dbReference>
<comment type="similarity">
    <text evidence="1">Belongs to the RAD52 family.</text>
</comment>
<dbReference type="Gene3D" id="3.30.390.80">
    <property type="entry name" value="DNA repair protein Rad52/59/22"/>
    <property type="match status" value="1"/>
</dbReference>
<feature type="compositionally biased region" description="Polar residues" evidence="6">
    <location>
        <begin position="510"/>
        <end position="524"/>
    </location>
</feature>
<dbReference type="PANTHER" id="PTHR12132:SF1">
    <property type="entry name" value="DNA REPAIR PROTEIN RAD52 HOMOLOG"/>
    <property type="match status" value="1"/>
</dbReference>
<keyword evidence="3" id="KW-0233">DNA recombination</keyword>
<evidence type="ECO:0000256" key="1">
    <source>
        <dbReference type="ARBA" id="ARBA00006638"/>
    </source>
</evidence>
<dbReference type="GeneID" id="54295635"/>
<evidence type="ECO:0000256" key="6">
    <source>
        <dbReference type="SAM" id="MobiDB-lite"/>
    </source>
</evidence>
<keyword evidence="4" id="KW-0234">DNA repair</keyword>
<dbReference type="SUPFAM" id="SSF54768">
    <property type="entry name" value="dsRNA-binding domain-like"/>
    <property type="match status" value="1"/>
</dbReference>
<dbReference type="GO" id="GO:0006312">
    <property type="term" value="P:mitotic recombination"/>
    <property type="evidence" value="ECO:0007669"/>
    <property type="project" value="TreeGrafter"/>
</dbReference>
<dbReference type="EMBL" id="ML995484">
    <property type="protein sequence ID" value="KAF2142620.1"/>
    <property type="molecule type" value="Genomic_DNA"/>
</dbReference>
<keyword evidence="8" id="KW-1185">Reference proteome</keyword>
<keyword evidence="2" id="KW-0227">DNA damage</keyword>
<evidence type="ECO:0000256" key="4">
    <source>
        <dbReference type="ARBA" id="ARBA00023204"/>
    </source>
</evidence>
<feature type="region of interest" description="Disordered" evidence="6">
    <location>
        <begin position="197"/>
        <end position="379"/>
    </location>
</feature>
<feature type="region of interest" description="Disordered" evidence="6">
    <location>
        <begin position="397"/>
        <end position="536"/>
    </location>
</feature>
<dbReference type="RefSeq" id="XP_033398332.1">
    <property type="nucleotide sequence ID" value="XM_033538139.1"/>
</dbReference>
<gene>
    <name evidence="7" type="ORF">K452DRAFT_249472</name>
</gene>
<dbReference type="PANTHER" id="PTHR12132">
    <property type="entry name" value="DNA REPAIR AND RECOMBINATION PROTEIN RAD52, RAD59"/>
    <property type="match status" value="1"/>
</dbReference>
<proteinExistence type="inferred from homology"/>
<dbReference type="GO" id="GO:0045002">
    <property type="term" value="P:double-strand break repair via single-strand annealing"/>
    <property type="evidence" value="ECO:0007669"/>
    <property type="project" value="InterPro"/>
</dbReference>
<feature type="compositionally biased region" description="Low complexity" evidence="6">
    <location>
        <begin position="437"/>
        <end position="453"/>
    </location>
</feature>
<evidence type="ECO:0000313" key="7">
    <source>
        <dbReference type="EMBL" id="KAF2142620.1"/>
    </source>
</evidence>
<dbReference type="OrthoDB" id="206565at2759"/>
<dbReference type="InterPro" id="IPR007232">
    <property type="entry name" value="Rad52_Rad59_Rad22"/>
</dbReference>
<evidence type="ECO:0000256" key="5">
    <source>
        <dbReference type="ARBA" id="ARBA00077224"/>
    </source>
</evidence>
<dbReference type="GO" id="GO:0005634">
    <property type="term" value="C:nucleus"/>
    <property type="evidence" value="ECO:0007669"/>
    <property type="project" value="InterPro"/>
</dbReference>
<evidence type="ECO:0000256" key="3">
    <source>
        <dbReference type="ARBA" id="ARBA00023172"/>
    </source>
</evidence>
<dbReference type="Proteomes" id="UP000799438">
    <property type="component" value="Unassembled WGS sequence"/>
</dbReference>
<feature type="compositionally biased region" description="Low complexity" evidence="6">
    <location>
        <begin position="265"/>
        <end position="280"/>
    </location>
</feature>
<evidence type="ECO:0000256" key="2">
    <source>
        <dbReference type="ARBA" id="ARBA00022763"/>
    </source>
</evidence>
<dbReference type="InterPro" id="IPR041247">
    <property type="entry name" value="Rad52_fam"/>
</dbReference>
<name>A0A6A6BEP0_9PEZI</name>
<dbReference type="AlphaFoldDB" id="A0A6A6BEP0"/>
<protein>
    <recommendedName>
        <fullName evidence="5">RAD52 homolog</fullName>
    </recommendedName>
</protein>
<feature type="compositionally biased region" description="Low complexity" evidence="6">
    <location>
        <begin position="296"/>
        <end position="341"/>
    </location>
</feature>
<feature type="region of interest" description="Disordered" evidence="6">
    <location>
        <begin position="1"/>
        <end position="23"/>
    </location>
</feature>